<feature type="domain" description="SnoaL-like" evidence="1">
    <location>
        <begin position="14"/>
        <end position="134"/>
    </location>
</feature>
<proteinExistence type="predicted"/>
<protein>
    <submittedName>
        <fullName evidence="2">SgcJ/EcaC family oxidoreductase</fullName>
    </submittedName>
</protein>
<dbReference type="SUPFAM" id="SSF54427">
    <property type="entry name" value="NTF2-like"/>
    <property type="match status" value="1"/>
</dbReference>
<dbReference type="NCBIfam" id="TIGR02246">
    <property type="entry name" value="SgcJ/EcaC family oxidoreductase"/>
    <property type="match status" value="1"/>
</dbReference>
<dbReference type="InterPro" id="IPR032710">
    <property type="entry name" value="NTF2-like_dom_sf"/>
</dbReference>
<keyword evidence="3" id="KW-1185">Reference proteome</keyword>
<dbReference type="EMBL" id="QHHU01000015">
    <property type="protein sequence ID" value="RSM45747.1"/>
    <property type="molecule type" value="Genomic_DNA"/>
</dbReference>
<dbReference type="Proteomes" id="UP000286716">
    <property type="component" value="Unassembled WGS sequence"/>
</dbReference>
<evidence type="ECO:0000313" key="2">
    <source>
        <dbReference type="EMBL" id="RSM45747.1"/>
    </source>
</evidence>
<dbReference type="OrthoDB" id="582586at2"/>
<sequence length="142" mass="15437">MTTSQTSPADAADIAALTQKVIASWAHQDAAGFADLFIEDGTMILPGAFAKGREEIRLYMKEAFESKYKNTQVTGRPLDLRFFGDGCAVLITQGGCLAPGESAVAEEQTIRASWVVVKRDVRWWIAAYQNSPAYRPLPVPGA</sequence>
<reference evidence="2 3" key="1">
    <citation type="submission" date="2018-05" db="EMBL/GenBank/DDBJ databases">
        <title>Evolution of GPA BGCs.</title>
        <authorList>
            <person name="Waglechner N."/>
            <person name="Wright G.D."/>
        </authorList>
    </citation>
    <scope>NUCLEOTIDE SEQUENCE [LARGE SCALE GENOMIC DNA]</scope>
    <source>
        <strain evidence="2 3">DSM 5908</strain>
    </source>
</reference>
<dbReference type="AlphaFoldDB" id="A0A428WRM6"/>
<comment type="caution">
    <text evidence="2">The sequence shown here is derived from an EMBL/GenBank/DDBJ whole genome shotgun (WGS) entry which is preliminary data.</text>
</comment>
<dbReference type="InterPro" id="IPR011944">
    <property type="entry name" value="Steroid_delta5-4_isomerase"/>
</dbReference>
<gene>
    <name evidence="2" type="ORF">DMA12_12775</name>
</gene>
<evidence type="ECO:0000313" key="3">
    <source>
        <dbReference type="Proteomes" id="UP000286716"/>
    </source>
</evidence>
<dbReference type="InterPro" id="IPR037401">
    <property type="entry name" value="SnoaL-like"/>
</dbReference>
<name>A0A428WRM6_AMYBA</name>
<dbReference type="Gene3D" id="3.10.450.50">
    <property type="match status" value="1"/>
</dbReference>
<accession>A0A428WRM6</accession>
<evidence type="ECO:0000259" key="1">
    <source>
        <dbReference type="Pfam" id="PF13474"/>
    </source>
</evidence>
<dbReference type="RefSeq" id="WP_020640543.1">
    <property type="nucleotide sequence ID" value="NZ_QHHU01000015.1"/>
</dbReference>
<dbReference type="Pfam" id="PF13474">
    <property type="entry name" value="SnoaL_3"/>
    <property type="match status" value="1"/>
</dbReference>
<organism evidence="2 3">
    <name type="scientific">Amycolatopsis balhimycina DSM 5908</name>
    <dbReference type="NCBI Taxonomy" id="1081091"/>
    <lineage>
        <taxon>Bacteria</taxon>
        <taxon>Bacillati</taxon>
        <taxon>Actinomycetota</taxon>
        <taxon>Actinomycetes</taxon>
        <taxon>Pseudonocardiales</taxon>
        <taxon>Pseudonocardiaceae</taxon>
        <taxon>Amycolatopsis</taxon>
    </lineage>
</organism>